<accession>A0AAE7GSC5</accession>
<reference evidence="2" key="1">
    <citation type="submission" date="2020-06" db="EMBL/GenBank/DDBJ databases">
        <title>REHAB project genomes.</title>
        <authorList>
            <person name="Shaw L.P."/>
        </authorList>
    </citation>
    <scope>NUCLEOTIDE SEQUENCE [LARGE SCALE GENOMIC DNA]</scope>
    <source>
        <strain evidence="2">RHBSTW-00398</strain>
    </source>
</reference>
<evidence type="ECO:0008006" key="3">
    <source>
        <dbReference type="Google" id="ProtNLM"/>
    </source>
</evidence>
<proteinExistence type="predicted"/>
<dbReference type="Proteomes" id="UP000510650">
    <property type="component" value="Chromosome"/>
</dbReference>
<gene>
    <name evidence="1" type="ORF">HV183_09965</name>
</gene>
<protein>
    <recommendedName>
        <fullName evidence="3">DUF4411 family protein</fullName>
    </recommendedName>
</protein>
<sequence>MNKLLPKINIIFDNNVWDLLYKWDIKLHSSYFSEHFKIIYPKVVGVEHDHVNTPPEVKKYKDEQLKAMDYDSPAFFGFADQPASSGFGQGFMADESDMDFIGSGHKEIKRNVPFPQDFADKNILAFANRSDAYVVTMDDKKPYKSMPNVIFLKEIKNNEMTTQQFTMFLLSIINKKINDTSGFNI</sequence>
<dbReference type="RefSeq" id="WP_181219523.1">
    <property type="nucleotide sequence ID" value="NZ_CP055538.1"/>
</dbReference>
<evidence type="ECO:0000313" key="2">
    <source>
        <dbReference type="Proteomes" id="UP000510650"/>
    </source>
</evidence>
<evidence type="ECO:0000313" key="1">
    <source>
        <dbReference type="EMBL" id="QLO13727.1"/>
    </source>
</evidence>
<name>A0AAE7GSC5_CITFR</name>
<organism evidence="1 2">
    <name type="scientific">Citrobacter freundii</name>
    <dbReference type="NCBI Taxonomy" id="546"/>
    <lineage>
        <taxon>Bacteria</taxon>
        <taxon>Pseudomonadati</taxon>
        <taxon>Pseudomonadota</taxon>
        <taxon>Gammaproteobacteria</taxon>
        <taxon>Enterobacterales</taxon>
        <taxon>Enterobacteriaceae</taxon>
        <taxon>Citrobacter</taxon>
        <taxon>Citrobacter freundii complex</taxon>
    </lineage>
</organism>
<dbReference type="EMBL" id="CP055538">
    <property type="protein sequence ID" value="QLO13727.1"/>
    <property type="molecule type" value="Genomic_DNA"/>
</dbReference>
<dbReference type="AlphaFoldDB" id="A0AAE7GSC5"/>